<organism evidence="1 2">
    <name type="scientific">Oedothorax gibbosus</name>
    <dbReference type="NCBI Taxonomy" id="931172"/>
    <lineage>
        <taxon>Eukaryota</taxon>
        <taxon>Metazoa</taxon>
        <taxon>Ecdysozoa</taxon>
        <taxon>Arthropoda</taxon>
        <taxon>Chelicerata</taxon>
        <taxon>Arachnida</taxon>
        <taxon>Araneae</taxon>
        <taxon>Araneomorphae</taxon>
        <taxon>Entelegynae</taxon>
        <taxon>Araneoidea</taxon>
        <taxon>Linyphiidae</taxon>
        <taxon>Erigoninae</taxon>
        <taxon>Oedothorax</taxon>
    </lineage>
</organism>
<dbReference type="EMBL" id="JAFNEN010003440">
    <property type="protein sequence ID" value="KAG8171875.1"/>
    <property type="molecule type" value="Genomic_DNA"/>
</dbReference>
<reference evidence="1 2" key="1">
    <citation type="journal article" date="2022" name="Nat. Ecol. Evol.">
        <title>A masculinizing supergene underlies an exaggerated male reproductive morph in a spider.</title>
        <authorList>
            <person name="Hendrickx F."/>
            <person name="De Corte Z."/>
            <person name="Sonet G."/>
            <person name="Van Belleghem S.M."/>
            <person name="Kostlbacher S."/>
            <person name="Vangestel C."/>
        </authorList>
    </citation>
    <scope>NUCLEOTIDE SEQUENCE [LARGE SCALE GENOMIC DNA]</scope>
    <source>
        <strain evidence="1">W744_W776</strain>
    </source>
</reference>
<comment type="caution">
    <text evidence="1">The sequence shown here is derived from an EMBL/GenBank/DDBJ whole genome shotgun (WGS) entry which is preliminary data.</text>
</comment>
<evidence type="ECO:0000313" key="1">
    <source>
        <dbReference type="EMBL" id="KAG8171875.1"/>
    </source>
</evidence>
<dbReference type="Proteomes" id="UP000827092">
    <property type="component" value="Unassembled WGS sequence"/>
</dbReference>
<name>A0AAV6TKH1_9ARAC</name>
<sequence>QSCPLSGGSVPVMGFHSVIDNPALVSLVNPPIPTMRITMTEQRKSQIATGFASINHV</sequence>
<protein>
    <submittedName>
        <fullName evidence="1">Uncharacterized protein</fullName>
    </submittedName>
</protein>
<keyword evidence="2" id="KW-1185">Reference proteome</keyword>
<evidence type="ECO:0000313" key="2">
    <source>
        <dbReference type="Proteomes" id="UP000827092"/>
    </source>
</evidence>
<feature type="non-terminal residue" evidence="1">
    <location>
        <position position="1"/>
    </location>
</feature>
<dbReference type="AlphaFoldDB" id="A0AAV6TKH1"/>
<gene>
    <name evidence="1" type="ORF">JTE90_027897</name>
</gene>
<accession>A0AAV6TKH1</accession>
<proteinExistence type="predicted"/>